<dbReference type="OrthoDB" id="3882258at2759"/>
<name>A0A9P4QX21_9PLEO</name>
<dbReference type="AlphaFoldDB" id="A0A9P4QX21"/>
<dbReference type="Proteomes" id="UP000799444">
    <property type="component" value="Unassembled WGS sequence"/>
</dbReference>
<sequence>MSLAGGAPPPPPPPPPPRRNNIACLPAELILTIINSISTRDFISLALGMYPRLRQMRLVPKLTTNIYNRITDAPGCRKPTETPILSGKLPAELFLQITETLNPEDRMALLFTHRSFCDGNLPHLTDEMSRLLQKWIEDG</sequence>
<keyword evidence="2" id="KW-1185">Reference proteome</keyword>
<evidence type="ECO:0008006" key="3">
    <source>
        <dbReference type="Google" id="ProtNLM"/>
    </source>
</evidence>
<organism evidence="1 2">
    <name type="scientific">Polyplosphaeria fusca</name>
    <dbReference type="NCBI Taxonomy" id="682080"/>
    <lineage>
        <taxon>Eukaryota</taxon>
        <taxon>Fungi</taxon>
        <taxon>Dikarya</taxon>
        <taxon>Ascomycota</taxon>
        <taxon>Pezizomycotina</taxon>
        <taxon>Dothideomycetes</taxon>
        <taxon>Pleosporomycetidae</taxon>
        <taxon>Pleosporales</taxon>
        <taxon>Tetraplosphaeriaceae</taxon>
        <taxon>Polyplosphaeria</taxon>
    </lineage>
</organism>
<evidence type="ECO:0000313" key="1">
    <source>
        <dbReference type="EMBL" id="KAF2734045.1"/>
    </source>
</evidence>
<dbReference type="EMBL" id="ML996153">
    <property type="protein sequence ID" value="KAF2734045.1"/>
    <property type="molecule type" value="Genomic_DNA"/>
</dbReference>
<protein>
    <recommendedName>
        <fullName evidence="3">F-box domain-containing protein</fullName>
    </recommendedName>
</protein>
<gene>
    <name evidence="1" type="ORF">EJ04DRAFT_437983</name>
</gene>
<proteinExistence type="predicted"/>
<evidence type="ECO:0000313" key="2">
    <source>
        <dbReference type="Proteomes" id="UP000799444"/>
    </source>
</evidence>
<reference evidence="1" key="1">
    <citation type="journal article" date="2020" name="Stud. Mycol.">
        <title>101 Dothideomycetes genomes: a test case for predicting lifestyles and emergence of pathogens.</title>
        <authorList>
            <person name="Haridas S."/>
            <person name="Albert R."/>
            <person name="Binder M."/>
            <person name="Bloem J."/>
            <person name="Labutti K."/>
            <person name="Salamov A."/>
            <person name="Andreopoulos B."/>
            <person name="Baker S."/>
            <person name="Barry K."/>
            <person name="Bills G."/>
            <person name="Bluhm B."/>
            <person name="Cannon C."/>
            <person name="Castanera R."/>
            <person name="Culley D."/>
            <person name="Daum C."/>
            <person name="Ezra D."/>
            <person name="Gonzalez J."/>
            <person name="Henrissat B."/>
            <person name="Kuo A."/>
            <person name="Liang C."/>
            <person name="Lipzen A."/>
            <person name="Lutzoni F."/>
            <person name="Magnuson J."/>
            <person name="Mondo S."/>
            <person name="Nolan M."/>
            <person name="Ohm R."/>
            <person name="Pangilinan J."/>
            <person name="Park H.-J."/>
            <person name="Ramirez L."/>
            <person name="Alfaro M."/>
            <person name="Sun H."/>
            <person name="Tritt A."/>
            <person name="Yoshinaga Y."/>
            <person name="Zwiers L.-H."/>
            <person name="Turgeon B."/>
            <person name="Goodwin S."/>
            <person name="Spatafora J."/>
            <person name="Crous P."/>
            <person name="Grigoriev I."/>
        </authorList>
    </citation>
    <scope>NUCLEOTIDE SEQUENCE</scope>
    <source>
        <strain evidence="1">CBS 125425</strain>
    </source>
</reference>
<accession>A0A9P4QX21</accession>
<comment type="caution">
    <text evidence="1">The sequence shown here is derived from an EMBL/GenBank/DDBJ whole genome shotgun (WGS) entry which is preliminary data.</text>
</comment>